<dbReference type="PROSITE" id="PS50297">
    <property type="entry name" value="ANK_REP_REGION"/>
    <property type="match status" value="3"/>
</dbReference>
<name>A0AAE0FVF4_9CHLO</name>
<dbReference type="EMBL" id="LGRX02012850">
    <property type="protein sequence ID" value="KAK3266744.1"/>
    <property type="molecule type" value="Genomic_DNA"/>
</dbReference>
<dbReference type="EMBL" id="LGRX02011115">
    <property type="protein sequence ID" value="KAK3269256.1"/>
    <property type="molecule type" value="Genomic_DNA"/>
</dbReference>
<dbReference type="PROSITE" id="PS50088">
    <property type="entry name" value="ANK_REPEAT"/>
    <property type="match status" value="3"/>
</dbReference>
<evidence type="ECO:0000313" key="3">
    <source>
        <dbReference type="EMBL" id="KAK3269256.1"/>
    </source>
</evidence>
<dbReference type="Gene3D" id="1.25.40.20">
    <property type="entry name" value="Ankyrin repeat-containing domain"/>
    <property type="match status" value="2"/>
</dbReference>
<keyword evidence="4" id="KW-1185">Reference proteome</keyword>
<reference evidence="2 4" key="1">
    <citation type="journal article" date="2015" name="Genome Biol. Evol.">
        <title>Comparative Genomics of a Bacterivorous Green Alga Reveals Evolutionary Causalities and Consequences of Phago-Mixotrophic Mode of Nutrition.</title>
        <authorList>
            <person name="Burns J.A."/>
            <person name="Paasch A."/>
            <person name="Narechania A."/>
            <person name="Kim E."/>
        </authorList>
    </citation>
    <scope>NUCLEOTIDE SEQUENCE [LARGE SCALE GENOMIC DNA]</scope>
    <source>
        <strain evidence="2">PLY_AMNH</strain>
    </source>
</reference>
<sequence>MSSSHQTCLDILGLARARVRQGCEQILELLLDTGSALHYAVKGGRTELLERLLEEGAALDEVNEYGMRPLAYAAGVEDEAAALKMALFLLSRGAVVDSFAEDRHFRRSTAPESSTPLHEAAKAGHLAVARMLLEHGATTSVKDASGYHPFHLAAKHGHASVVHELCAHGVSTDSMTRDGLTASDLATADSVKDALRRHVKS</sequence>
<dbReference type="InterPro" id="IPR036770">
    <property type="entry name" value="Ankyrin_rpt-contain_sf"/>
</dbReference>
<evidence type="ECO:0000313" key="4">
    <source>
        <dbReference type="Proteomes" id="UP001190700"/>
    </source>
</evidence>
<gene>
    <name evidence="3" type="ORF">CYMTET_22295</name>
    <name evidence="2" type="ORF">CYMTET_24658</name>
</gene>
<dbReference type="SUPFAM" id="SSF48403">
    <property type="entry name" value="Ankyrin repeat"/>
    <property type="match status" value="1"/>
</dbReference>
<dbReference type="InterPro" id="IPR002110">
    <property type="entry name" value="Ankyrin_rpt"/>
</dbReference>
<keyword evidence="1" id="KW-0040">ANK repeat</keyword>
<proteinExistence type="predicted"/>
<dbReference type="SMART" id="SM00248">
    <property type="entry name" value="ANK"/>
    <property type="match status" value="4"/>
</dbReference>
<organism evidence="2 4">
    <name type="scientific">Cymbomonas tetramitiformis</name>
    <dbReference type="NCBI Taxonomy" id="36881"/>
    <lineage>
        <taxon>Eukaryota</taxon>
        <taxon>Viridiplantae</taxon>
        <taxon>Chlorophyta</taxon>
        <taxon>Pyramimonadophyceae</taxon>
        <taxon>Pyramimonadales</taxon>
        <taxon>Pyramimonadaceae</taxon>
        <taxon>Cymbomonas</taxon>
    </lineage>
</organism>
<dbReference type="PANTHER" id="PTHR24118:SF99">
    <property type="entry name" value="POTE ANKYRIN DOMAIN FAMILY MEMBER 3C-RELATED"/>
    <property type="match status" value="1"/>
</dbReference>
<reference evidence="2" key="2">
    <citation type="submission" date="2023-06" db="EMBL/GenBank/DDBJ databases">
        <title>Long-read-based genome assembly of the green algal bacterivore Cymbomonas tetramitiformis.</title>
        <authorList>
            <person name="Gyaltshen Y."/>
            <person name="Rozenberg A."/>
            <person name="Paasch A."/>
            <person name="Burns J.A."/>
            <person name="Warring S."/>
            <person name="Larson R."/>
            <person name="Maurer-Alcala X."/>
            <person name="Dacks J."/>
            <person name="Kim E."/>
        </authorList>
    </citation>
    <scope>NUCLEOTIDE SEQUENCE</scope>
    <source>
        <strain evidence="2">PLY_AMNH</strain>
    </source>
</reference>
<feature type="repeat" description="ANK" evidence="1">
    <location>
        <begin position="145"/>
        <end position="177"/>
    </location>
</feature>
<comment type="caution">
    <text evidence="2">The sequence shown here is derived from an EMBL/GenBank/DDBJ whole genome shotgun (WGS) entry which is preliminary data.</text>
</comment>
<dbReference type="PANTHER" id="PTHR24118">
    <property type="entry name" value="POTE ANKYRIN DOMAIN"/>
    <property type="match status" value="1"/>
</dbReference>
<feature type="repeat" description="ANK" evidence="1">
    <location>
        <begin position="32"/>
        <end position="64"/>
    </location>
</feature>
<dbReference type="AlphaFoldDB" id="A0AAE0FVF4"/>
<evidence type="ECO:0000256" key="1">
    <source>
        <dbReference type="PROSITE-ProRule" id="PRU00023"/>
    </source>
</evidence>
<dbReference type="Pfam" id="PF12796">
    <property type="entry name" value="Ank_2"/>
    <property type="match status" value="2"/>
</dbReference>
<dbReference type="Proteomes" id="UP001190700">
    <property type="component" value="Unassembled WGS sequence"/>
</dbReference>
<evidence type="ECO:0000313" key="2">
    <source>
        <dbReference type="EMBL" id="KAK3266744.1"/>
    </source>
</evidence>
<feature type="repeat" description="ANK" evidence="1">
    <location>
        <begin position="112"/>
        <end position="144"/>
    </location>
</feature>
<accession>A0AAE0FVF4</accession>
<protein>
    <submittedName>
        <fullName evidence="2">Uncharacterized protein</fullName>
    </submittedName>
</protein>